<accession>A0ABP1LM64</accession>
<reference evidence="1 2" key="1">
    <citation type="submission" date="2024-07" db="EMBL/GenBank/DDBJ databases">
        <authorList>
            <person name="Akdeniz Z."/>
        </authorList>
    </citation>
    <scope>NUCLEOTIDE SEQUENCE [LARGE SCALE GENOMIC DNA]</scope>
</reference>
<evidence type="ECO:0000313" key="2">
    <source>
        <dbReference type="Proteomes" id="UP001642409"/>
    </source>
</evidence>
<comment type="caution">
    <text evidence="1">The sequence shown here is derived from an EMBL/GenBank/DDBJ whole genome shotgun (WGS) entry which is preliminary data.</text>
</comment>
<sequence>MRESIIKWAAHLISPGRERSWMELPRPSALETLETYATPTNSSSLAFPIHSYRTRTRGLRSTFFGISKLDYIASERVRMRKYLDLQKYLDTIVCEFKSIQIPGMQMICILVITEQVLQNGQHNIERRRSYKFAQCLVRCVLGRHDRVKNAKVSKILREREISATKYNRTQLKRLRVMSCVSRYSDNRLDDFISAA</sequence>
<name>A0ABP1LM64_9EUKA</name>
<evidence type="ECO:0000313" key="1">
    <source>
        <dbReference type="EMBL" id="CAL6086617.1"/>
    </source>
</evidence>
<keyword evidence="2" id="KW-1185">Reference proteome</keyword>
<protein>
    <submittedName>
        <fullName evidence="1">Hypothetical_protein</fullName>
    </submittedName>
</protein>
<organism evidence="1 2">
    <name type="scientific">Hexamita inflata</name>
    <dbReference type="NCBI Taxonomy" id="28002"/>
    <lineage>
        <taxon>Eukaryota</taxon>
        <taxon>Metamonada</taxon>
        <taxon>Diplomonadida</taxon>
        <taxon>Hexamitidae</taxon>
        <taxon>Hexamitinae</taxon>
        <taxon>Hexamita</taxon>
    </lineage>
</organism>
<dbReference type="Proteomes" id="UP001642409">
    <property type="component" value="Unassembled WGS sequence"/>
</dbReference>
<dbReference type="EMBL" id="CAXDID020000394">
    <property type="protein sequence ID" value="CAL6086617.1"/>
    <property type="molecule type" value="Genomic_DNA"/>
</dbReference>
<gene>
    <name evidence="1" type="ORF">HINF_LOCUS63253</name>
</gene>
<proteinExistence type="predicted"/>